<dbReference type="AlphaFoldDB" id="A0AAF1B4V4"/>
<dbReference type="Proteomes" id="UP000077755">
    <property type="component" value="Chromosome 6"/>
</dbReference>
<proteinExistence type="predicted"/>
<sequence>MIRPLEQMLLADHLVKGFISCLTMTIVSCMKVVRIAIGMEKGIMHPQKFRSSVECFQYDI</sequence>
<reference evidence="1" key="1">
    <citation type="journal article" date="2016" name="Nat. Genet.">
        <title>A high-quality carrot genome assembly provides new insights into carotenoid accumulation and asterid genome evolution.</title>
        <authorList>
            <person name="Iorizzo M."/>
            <person name="Ellison S."/>
            <person name="Senalik D."/>
            <person name="Zeng P."/>
            <person name="Satapoomin P."/>
            <person name="Huang J."/>
            <person name="Bowman M."/>
            <person name="Iovene M."/>
            <person name="Sanseverino W."/>
            <person name="Cavagnaro P."/>
            <person name="Yildiz M."/>
            <person name="Macko-Podgorni A."/>
            <person name="Moranska E."/>
            <person name="Grzebelus E."/>
            <person name="Grzebelus D."/>
            <person name="Ashrafi H."/>
            <person name="Zheng Z."/>
            <person name="Cheng S."/>
            <person name="Spooner D."/>
            <person name="Van Deynze A."/>
            <person name="Simon P."/>
        </authorList>
    </citation>
    <scope>NUCLEOTIDE SEQUENCE</scope>
    <source>
        <tissue evidence="1">Leaf</tissue>
    </source>
</reference>
<name>A0AAF1B4V4_DAUCS</name>
<keyword evidence="2" id="KW-1185">Reference proteome</keyword>
<evidence type="ECO:0000313" key="2">
    <source>
        <dbReference type="Proteomes" id="UP000077755"/>
    </source>
</evidence>
<accession>A0AAF1B4V4</accession>
<dbReference type="PROSITE" id="PS51257">
    <property type="entry name" value="PROKAR_LIPOPROTEIN"/>
    <property type="match status" value="1"/>
</dbReference>
<reference evidence="1" key="2">
    <citation type="submission" date="2022-03" db="EMBL/GenBank/DDBJ databases">
        <title>Draft title - Genomic analysis of global carrot germplasm unveils the trajectory of domestication and the origin of high carotenoid orange carrot.</title>
        <authorList>
            <person name="Iorizzo M."/>
            <person name="Ellison S."/>
            <person name="Senalik D."/>
            <person name="Macko-Podgorni A."/>
            <person name="Grzebelus D."/>
            <person name="Bostan H."/>
            <person name="Rolling W."/>
            <person name="Curaba J."/>
            <person name="Simon P."/>
        </authorList>
    </citation>
    <scope>NUCLEOTIDE SEQUENCE</scope>
    <source>
        <tissue evidence="1">Leaf</tissue>
    </source>
</reference>
<gene>
    <name evidence="1" type="ORF">DCAR_0624130</name>
</gene>
<protein>
    <submittedName>
        <fullName evidence="1">Uncharacterized protein</fullName>
    </submittedName>
</protein>
<dbReference type="EMBL" id="CP093348">
    <property type="protein sequence ID" value="WOH04718.1"/>
    <property type="molecule type" value="Genomic_DNA"/>
</dbReference>
<organism evidence="1 2">
    <name type="scientific">Daucus carota subsp. sativus</name>
    <name type="common">Carrot</name>
    <dbReference type="NCBI Taxonomy" id="79200"/>
    <lineage>
        <taxon>Eukaryota</taxon>
        <taxon>Viridiplantae</taxon>
        <taxon>Streptophyta</taxon>
        <taxon>Embryophyta</taxon>
        <taxon>Tracheophyta</taxon>
        <taxon>Spermatophyta</taxon>
        <taxon>Magnoliopsida</taxon>
        <taxon>eudicotyledons</taxon>
        <taxon>Gunneridae</taxon>
        <taxon>Pentapetalae</taxon>
        <taxon>asterids</taxon>
        <taxon>campanulids</taxon>
        <taxon>Apiales</taxon>
        <taxon>Apiaceae</taxon>
        <taxon>Apioideae</taxon>
        <taxon>Scandiceae</taxon>
        <taxon>Daucinae</taxon>
        <taxon>Daucus</taxon>
        <taxon>Daucus sect. Daucus</taxon>
    </lineage>
</organism>
<evidence type="ECO:0000313" key="1">
    <source>
        <dbReference type="EMBL" id="WOH04718.1"/>
    </source>
</evidence>